<keyword evidence="1" id="KW-1185">Reference proteome</keyword>
<protein>
    <submittedName>
        <fullName evidence="2">KRAB-A domain-containing protein 2-like</fullName>
    </submittedName>
</protein>
<proteinExistence type="predicted"/>
<accession>A0A6J1TC58</accession>
<dbReference type="Proteomes" id="UP000504606">
    <property type="component" value="Unplaced"/>
</dbReference>
<dbReference type="OrthoDB" id="441971at2759"/>
<dbReference type="RefSeq" id="XP_026289260.1">
    <property type="nucleotide sequence ID" value="XM_026433475.2"/>
</dbReference>
<dbReference type="KEGG" id="foc:113214186"/>
<sequence length="169" mass="19460">MAEMADLAELPPNRAKFEERLLAITTKKAGNAKYLSEEKYLEVIKEVKGALEKEGKGLIKKERDRLKKYAAKTMGAEEYLVKHGDHKNYFVNNERMYDALLEVHLQVSHGGKNRMLPIIRKKYSNVSQEATFLFLSLCGIYLAKKKPKKRGIVVKPLVFEEMNQRCQVD</sequence>
<evidence type="ECO:0000313" key="2">
    <source>
        <dbReference type="RefSeq" id="XP_026289260.1"/>
    </source>
</evidence>
<organism evidence="1 2">
    <name type="scientific">Frankliniella occidentalis</name>
    <name type="common">Western flower thrips</name>
    <name type="synonym">Euthrips occidentalis</name>
    <dbReference type="NCBI Taxonomy" id="133901"/>
    <lineage>
        <taxon>Eukaryota</taxon>
        <taxon>Metazoa</taxon>
        <taxon>Ecdysozoa</taxon>
        <taxon>Arthropoda</taxon>
        <taxon>Hexapoda</taxon>
        <taxon>Insecta</taxon>
        <taxon>Pterygota</taxon>
        <taxon>Neoptera</taxon>
        <taxon>Paraneoptera</taxon>
        <taxon>Thysanoptera</taxon>
        <taxon>Terebrantia</taxon>
        <taxon>Thripoidea</taxon>
        <taxon>Thripidae</taxon>
        <taxon>Frankliniella</taxon>
    </lineage>
</organism>
<dbReference type="AlphaFoldDB" id="A0A6J1TC58"/>
<evidence type="ECO:0000313" key="1">
    <source>
        <dbReference type="Proteomes" id="UP000504606"/>
    </source>
</evidence>
<gene>
    <name evidence="2" type="primary">LOC113214186</name>
</gene>
<name>A0A6J1TC58_FRAOC</name>
<reference evidence="2" key="1">
    <citation type="submission" date="2025-08" db="UniProtKB">
        <authorList>
            <consortium name="RefSeq"/>
        </authorList>
    </citation>
    <scope>IDENTIFICATION</scope>
    <source>
        <tissue evidence="2">Whole organism</tissue>
    </source>
</reference>
<dbReference type="GeneID" id="113214186"/>